<evidence type="ECO:0000259" key="8">
    <source>
        <dbReference type="PROSITE" id="PS51192"/>
    </source>
</evidence>
<dbReference type="PROSITE" id="PS00690">
    <property type="entry name" value="DEAH_ATP_HELICASE"/>
    <property type="match status" value="1"/>
</dbReference>
<keyword evidence="3" id="KW-0347">Helicase</keyword>
<sequence>MQTPKQRYDSVKPRERVEFGGYRFVIPSLDFKMPKFRCCNGAHEGVDLCEHDTDRFDLAECSNEVQDIIRNTSTSEALQAQSSPPSTMTKTTRTTTETAQNLQKAPTPVPKLQDSVPKRLIPKVVRNSQSAKSNDGSTLAKTTASYTTAVSLSSKPSPLAAASATSNITVPPSVQSVSRNPSTTSCKVLDVVEDSDEEILFRDEPSDDCILLEDEPAANDSLDEVEPMDTATSTNAVHYADSDDSFDDEIVPLQRSTSSTERHDMHGQFRGFLKDDGDDFEDEVGLLGQELRDELYRTLKEKFGFNSFRHRQKTAITAILLGYDAFVLMPTGAGKSLCYQLPAVMSNGVTVVVSPLKSLIEDQRSKMKDLARCTDRYSPDKSLQPHRSKISCEALTSDLNDHEQTVIYNRLMCSPPDIKLLYVTPEKISASGRLASVFASLHRRNLLARFVIDEAHCVSQWGHDFRPDYKKLLSLRRDYAQPKVPIIALTATATPKIVADTKDHLGIADSKLFISSFVRSNLTYEIIPKAAKSFINVVEKMKQLYPGKAGIVYCLSRKECENVCTSLTKAGVRAEVYHAGLPDKARVQMATK</sequence>
<dbReference type="PROSITE" id="PS51192">
    <property type="entry name" value="HELICASE_ATP_BIND_1"/>
    <property type="match status" value="1"/>
</dbReference>
<dbReference type="NCBIfam" id="TIGR00614">
    <property type="entry name" value="recQ_fam"/>
    <property type="match status" value="1"/>
</dbReference>
<keyword evidence="6" id="KW-0539">Nucleus</keyword>
<accession>A0ABR1D634</accession>
<evidence type="ECO:0000313" key="9">
    <source>
        <dbReference type="EMBL" id="KAK6745668.1"/>
    </source>
</evidence>
<feature type="compositionally biased region" description="Low complexity" evidence="7">
    <location>
        <begin position="87"/>
        <end position="98"/>
    </location>
</feature>
<keyword evidence="3" id="KW-0547">Nucleotide-binding</keyword>
<dbReference type="InterPro" id="IPR027417">
    <property type="entry name" value="P-loop_NTPase"/>
</dbReference>
<dbReference type="InterPro" id="IPR002464">
    <property type="entry name" value="DNA/RNA_helicase_DEAH_CS"/>
</dbReference>
<keyword evidence="4" id="KW-0238">DNA-binding</keyword>
<dbReference type="SUPFAM" id="SSF52540">
    <property type="entry name" value="P-loop containing nucleoside triphosphate hydrolases"/>
    <property type="match status" value="2"/>
</dbReference>
<keyword evidence="2" id="KW-0378">Hydrolase</keyword>
<comment type="caution">
    <text evidence="9">The sequence shown here is derived from an EMBL/GenBank/DDBJ whole genome shotgun (WGS) entry which is preliminary data.</text>
</comment>
<evidence type="ECO:0000256" key="5">
    <source>
        <dbReference type="ARBA" id="ARBA00023235"/>
    </source>
</evidence>
<keyword evidence="5" id="KW-0413">Isomerase</keyword>
<name>A0ABR1D634_NECAM</name>
<keyword evidence="10" id="KW-1185">Reference proteome</keyword>
<dbReference type="InterPro" id="IPR014001">
    <property type="entry name" value="Helicase_ATP-bd"/>
</dbReference>
<dbReference type="PANTHER" id="PTHR13710">
    <property type="entry name" value="DNA HELICASE RECQ FAMILY MEMBER"/>
    <property type="match status" value="1"/>
</dbReference>
<dbReference type="SMART" id="SM00487">
    <property type="entry name" value="DEXDc"/>
    <property type="match status" value="1"/>
</dbReference>
<feature type="compositionally biased region" description="Polar residues" evidence="7">
    <location>
        <begin position="73"/>
        <end position="86"/>
    </location>
</feature>
<evidence type="ECO:0000256" key="7">
    <source>
        <dbReference type="SAM" id="MobiDB-lite"/>
    </source>
</evidence>
<evidence type="ECO:0000256" key="6">
    <source>
        <dbReference type="ARBA" id="ARBA00023242"/>
    </source>
</evidence>
<evidence type="ECO:0000256" key="3">
    <source>
        <dbReference type="ARBA" id="ARBA00022806"/>
    </source>
</evidence>
<feature type="region of interest" description="Disordered" evidence="7">
    <location>
        <begin position="73"/>
        <end position="118"/>
    </location>
</feature>
<dbReference type="InterPro" id="IPR011545">
    <property type="entry name" value="DEAD/DEAH_box_helicase_dom"/>
</dbReference>
<dbReference type="PANTHER" id="PTHR13710:SF153">
    <property type="entry name" value="RECQ-LIKE DNA HELICASE BLM"/>
    <property type="match status" value="1"/>
</dbReference>
<feature type="domain" description="Helicase ATP-binding" evidence="8">
    <location>
        <begin position="316"/>
        <end position="511"/>
    </location>
</feature>
<comment type="similarity">
    <text evidence="1">Belongs to the helicase family. RecQ subfamily.</text>
</comment>
<organism evidence="9 10">
    <name type="scientific">Necator americanus</name>
    <name type="common">Human hookworm</name>
    <dbReference type="NCBI Taxonomy" id="51031"/>
    <lineage>
        <taxon>Eukaryota</taxon>
        <taxon>Metazoa</taxon>
        <taxon>Ecdysozoa</taxon>
        <taxon>Nematoda</taxon>
        <taxon>Chromadorea</taxon>
        <taxon>Rhabditida</taxon>
        <taxon>Rhabditina</taxon>
        <taxon>Rhabditomorpha</taxon>
        <taxon>Strongyloidea</taxon>
        <taxon>Ancylostomatidae</taxon>
        <taxon>Bunostominae</taxon>
        <taxon>Necator</taxon>
    </lineage>
</organism>
<evidence type="ECO:0000256" key="2">
    <source>
        <dbReference type="ARBA" id="ARBA00022801"/>
    </source>
</evidence>
<proteinExistence type="inferred from homology"/>
<dbReference type="Gene3D" id="3.40.50.300">
    <property type="entry name" value="P-loop containing nucleotide triphosphate hydrolases"/>
    <property type="match status" value="2"/>
</dbReference>
<dbReference type="EMBL" id="JAVFWL010000003">
    <property type="protein sequence ID" value="KAK6745668.1"/>
    <property type="molecule type" value="Genomic_DNA"/>
</dbReference>
<dbReference type="Pfam" id="PF00270">
    <property type="entry name" value="DEAD"/>
    <property type="match status" value="1"/>
</dbReference>
<gene>
    <name evidence="9" type="primary">Necator_chrIII.g12798</name>
    <name evidence="9" type="ORF">RB195_012031</name>
</gene>
<keyword evidence="3" id="KW-0067">ATP-binding</keyword>
<evidence type="ECO:0000256" key="4">
    <source>
        <dbReference type="ARBA" id="ARBA00023125"/>
    </source>
</evidence>
<reference evidence="9 10" key="1">
    <citation type="submission" date="2023-08" db="EMBL/GenBank/DDBJ databases">
        <title>A Necator americanus chromosomal reference genome.</title>
        <authorList>
            <person name="Ilik V."/>
            <person name="Petrzelkova K.J."/>
            <person name="Pardy F."/>
            <person name="Fuh T."/>
            <person name="Niatou-Singa F.S."/>
            <person name="Gouil Q."/>
            <person name="Baker L."/>
            <person name="Ritchie M.E."/>
            <person name="Jex A.R."/>
            <person name="Gazzola D."/>
            <person name="Li H."/>
            <person name="Toshio Fujiwara R."/>
            <person name="Zhan B."/>
            <person name="Aroian R.V."/>
            <person name="Pafco B."/>
            <person name="Schwarz E.M."/>
        </authorList>
    </citation>
    <scope>NUCLEOTIDE SEQUENCE [LARGE SCALE GENOMIC DNA]</scope>
    <source>
        <strain evidence="9 10">Aroian</strain>
        <tissue evidence="9">Whole animal</tissue>
    </source>
</reference>
<evidence type="ECO:0000313" key="10">
    <source>
        <dbReference type="Proteomes" id="UP001303046"/>
    </source>
</evidence>
<evidence type="ECO:0000256" key="1">
    <source>
        <dbReference type="ARBA" id="ARBA00005446"/>
    </source>
</evidence>
<dbReference type="Proteomes" id="UP001303046">
    <property type="component" value="Unassembled WGS sequence"/>
</dbReference>
<dbReference type="InterPro" id="IPR004589">
    <property type="entry name" value="DNA_helicase_ATP-dep_RecQ"/>
</dbReference>
<protein>
    <recommendedName>
        <fullName evidence="8">Helicase ATP-binding domain-containing protein</fullName>
    </recommendedName>
</protein>